<proteinExistence type="predicted"/>
<dbReference type="SUPFAM" id="SSF46785">
    <property type="entry name" value="Winged helix' DNA-binding domain"/>
    <property type="match status" value="1"/>
</dbReference>
<evidence type="ECO:0000313" key="3">
    <source>
        <dbReference type="Proteomes" id="UP000285596"/>
    </source>
</evidence>
<protein>
    <submittedName>
        <fullName evidence="2">PadR family transcriptional regulator</fullName>
    </submittedName>
</protein>
<comment type="caution">
    <text evidence="2">The sequence shown here is derived from an EMBL/GenBank/DDBJ whole genome shotgun (WGS) entry which is preliminary data.</text>
</comment>
<dbReference type="InterPro" id="IPR036388">
    <property type="entry name" value="WH-like_DNA-bd_sf"/>
</dbReference>
<evidence type="ECO:0000313" key="2">
    <source>
        <dbReference type="EMBL" id="ROV65237.1"/>
    </source>
</evidence>
<sequence>MVNIRLTKPTIAVLQTLLSAPSEAPAWGLSICRDADLGPGTVYPILDRLAERGWVTSFDETGPHPGRPARRFYELTGTGRQYAVSALEARKVRRFGLGLSGGAA</sequence>
<organism evidence="2 3">
    <name type="scientific">Streptomyces globisporus</name>
    <dbReference type="NCBI Taxonomy" id="1908"/>
    <lineage>
        <taxon>Bacteria</taxon>
        <taxon>Bacillati</taxon>
        <taxon>Actinomycetota</taxon>
        <taxon>Actinomycetes</taxon>
        <taxon>Kitasatosporales</taxon>
        <taxon>Streptomycetaceae</taxon>
        <taxon>Streptomyces</taxon>
    </lineage>
</organism>
<dbReference type="InterPro" id="IPR005149">
    <property type="entry name" value="Tscrpt_reg_PadR_N"/>
</dbReference>
<dbReference type="AlphaFoldDB" id="A0A423USA8"/>
<dbReference type="EMBL" id="QWFA01000203">
    <property type="protein sequence ID" value="ROV65237.1"/>
    <property type="molecule type" value="Genomic_DNA"/>
</dbReference>
<dbReference type="Proteomes" id="UP000285596">
    <property type="component" value="Unassembled WGS sequence"/>
</dbReference>
<dbReference type="PANTHER" id="PTHR33169">
    <property type="entry name" value="PADR-FAMILY TRANSCRIPTIONAL REGULATOR"/>
    <property type="match status" value="1"/>
</dbReference>
<dbReference type="InterPro" id="IPR036390">
    <property type="entry name" value="WH_DNA-bd_sf"/>
</dbReference>
<dbReference type="Pfam" id="PF03551">
    <property type="entry name" value="PadR"/>
    <property type="match status" value="1"/>
</dbReference>
<evidence type="ECO:0000259" key="1">
    <source>
        <dbReference type="Pfam" id="PF03551"/>
    </source>
</evidence>
<dbReference type="InterPro" id="IPR052509">
    <property type="entry name" value="Metal_resp_DNA-bind_regulator"/>
</dbReference>
<reference evidence="2 3" key="1">
    <citation type="submission" date="2018-08" db="EMBL/GenBank/DDBJ databases">
        <title>Streptomyces globisporus 1912-4Crt, whole genome shotgun sequence.</title>
        <authorList>
            <person name="Matselyukh B."/>
        </authorList>
    </citation>
    <scope>NUCLEOTIDE SEQUENCE [LARGE SCALE GENOMIC DNA]</scope>
    <source>
        <strain evidence="2 3">1912-4Crt</strain>
    </source>
</reference>
<dbReference type="Gene3D" id="1.10.10.10">
    <property type="entry name" value="Winged helix-like DNA-binding domain superfamily/Winged helix DNA-binding domain"/>
    <property type="match status" value="1"/>
</dbReference>
<name>A0A423USA8_STRGL</name>
<gene>
    <name evidence="2" type="ORF">D3105_28475</name>
</gene>
<feature type="domain" description="Transcription regulator PadR N-terminal" evidence="1">
    <location>
        <begin position="36"/>
        <end position="82"/>
    </location>
</feature>
<dbReference type="RefSeq" id="WP_118905838.1">
    <property type="nucleotide sequence ID" value="NZ_QWFA01000203.1"/>
</dbReference>
<accession>A0A423USA8</accession>
<dbReference type="PANTHER" id="PTHR33169:SF14">
    <property type="entry name" value="TRANSCRIPTIONAL REGULATOR RV3488"/>
    <property type="match status" value="1"/>
</dbReference>